<reference evidence="4" key="1">
    <citation type="journal article" date="2020" name="Fungal Divers.">
        <title>Resolving the Mortierellaceae phylogeny through synthesis of multi-gene phylogenetics and phylogenomics.</title>
        <authorList>
            <person name="Vandepol N."/>
            <person name="Liber J."/>
            <person name="Desiro A."/>
            <person name="Na H."/>
            <person name="Kennedy M."/>
            <person name="Barry K."/>
            <person name="Grigoriev I.V."/>
            <person name="Miller A.N."/>
            <person name="O'Donnell K."/>
            <person name="Stajich J.E."/>
            <person name="Bonito G."/>
        </authorList>
    </citation>
    <scope>NUCLEOTIDE SEQUENCE</scope>
    <source>
        <strain evidence="4">NRRL 28262</strain>
    </source>
</reference>
<evidence type="ECO:0000313" key="4">
    <source>
        <dbReference type="EMBL" id="KAG0271961.1"/>
    </source>
</evidence>
<dbReference type="InterPro" id="IPR029058">
    <property type="entry name" value="AB_hydrolase_fold"/>
</dbReference>
<dbReference type="InterPro" id="IPR049492">
    <property type="entry name" value="BD-FAE-like_dom"/>
</dbReference>
<evidence type="ECO:0000259" key="3">
    <source>
        <dbReference type="Pfam" id="PF20434"/>
    </source>
</evidence>
<dbReference type="PROSITE" id="PS00122">
    <property type="entry name" value="CARBOXYLESTERASE_B_1"/>
    <property type="match status" value="1"/>
</dbReference>
<dbReference type="AlphaFoldDB" id="A0AAD4D8P2"/>
<protein>
    <recommendedName>
        <fullName evidence="3">BD-FAE-like domain-containing protein</fullName>
    </recommendedName>
</protein>
<dbReference type="PANTHER" id="PTHR48081">
    <property type="entry name" value="AB HYDROLASE SUPERFAMILY PROTEIN C4A8.06C"/>
    <property type="match status" value="1"/>
</dbReference>
<keyword evidence="1" id="KW-0378">Hydrolase</keyword>
<dbReference type="InterPro" id="IPR050300">
    <property type="entry name" value="GDXG_lipolytic_enzyme"/>
</dbReference>
<evidence type="ECO:0000256" key="1">
    <source>
        <dbReference type="ARBA" id="ARBA00022801"/>
    </source>
</evidence>
<keyword evidence="5" id="KW-1185">Reference proteome</keyword>
<dbReference type="SUPFAM" id="SSF53474">
    <property type="entry name" value="alpha/beta-Hydrolases"/>
    <property type="match status" value="1"/>
</dbReference>
<comment type="caution">
    <text evidence="4">The sequence shown here is derived from an EMBL/GenBank/DDBJ whole genome shotgun (WGS) entry which is preliminary data.</text>
</comment>
<dbReference type="Proteomes" id="UP001194580">
    <property type="component" value="Unassembled WGS sequence"/>
</dbReference>
<feature type="transmembrane region" description="Helical" evidence="2">
    <location>
        <begin position="84"/>
        <end position="103"/>
    </location>
</feature>
<proteinExistence type="predicted"/>
<keyword evidence="2" id="KW-1133">Transmembrane helix</keyword>
<dbReference type="GO" id="GO:0016787">
    <property type="term" value="F:hydrolase activity"/>
    <property type="evidence" value="ECO:0007669"/>
    <property type="project" value="UniProtKB-KW"/>
</dbReference>
<keyword evidence="2" id="KW-0812">Transmembrane</keyword>
<dbReference type="EMBL" id="JAAAIL010001022">
    <property type="protein sequence ID" value="KAG0271961.1"/>
    <property type="molecule type" value="Genomic_DNA"/>
</dbReference>
<dbReference type="Gene3D" id="3.40.50.1820">
    <property type="entry name" value="alpha/beta hydrolase"/>
    <property type="match status" value="1"/>
</dbReference>
<organism evidence="4 5">
    <name type="scientific">Linnemannia exigua</name>
    <dbReference type="NCBI Taxonomy" id="604196"/>
    <lineage>
        <taxon>Eukaryota</taxon>
        <taxon>Fungi</taxon>
        <taxon>Fungi incertae sedis</taxon>
        <taxon>Mucoromycota</taxon>
        <taxon>Mortierellomycotina</taxon>
        <taxon>Mortierellomycetes</taxon>
        <taxon>Mortierellales</taxon>
        <taxon>Mortierellaceae</taxon>
        <taxon>Linnemannia</taxon>
    </lineage>
</organism>
<name>A0AAD4D8P2_9FUNG</name>
<feature type="transmembrane region" description="Helical" evidence="2">
    <location>
        <begin position="15"/>
        <end position="34"/>
    </location>
</feature>
<gene>
    <name evidence="4" type="ORF">BGZ95_000166</name>
</gene>
<dbReference type="Pfam" id="PF20434">
    <property type="entry name" value="BD-FAE"/>
    <property type="match status" value="1"/>
</dbReference>
<dbReference type="PANTHER" id="PTHR48081:SF33">
    <property type="entry name" value="KYNURENINE FORMAMIDASE"/>
    <property type="match status" value="1"/>
</dbReference>
<accession>A0AAD4D8P2</accession>
<evidence type="ECO:0000256" key="2">
    <source>
        <dbReference type="SAM" id="Phobius"/>
    </source>
</evidence>
<evidence type="ECO:0000313" key="5">
    <source>
        <dbReference type="Proteomes" id="UP001194580"/>
    </source>
</evidence>
<sequence length="462" mass="51679">MALMDLGMYLAKSTWAVSYAACSFVTLVLSWVAITGAATRNRKVNIVLCVLSNQLSELPLSIMCLDACFYTWLNLTGTFQESLLVRFFYYTNIITAVGLLYLFKRAFEVQALGQKFLDQLAKESKEWIELPGPTTARFWQQLLNPFLWSGDYTLYENIPYWTQKEQLSARKSDGWEAAAEMSLDIYKPHTVEGGDDRPVLFYMHGGGWTAGSKKLIGPLLTEMISQDWVVVAVDYRLSTKAGYPTQLMDCKRALRWVKDEIRTFGGNPNNIIVAGDSAGGQMACMLALSANQPEYQPGFESVDTTVQGCLGLSAVVDLVDMNNCTNHDGRGRFVRDVAKREGSPDSADNIKFLSEHSPRFRIKGGAGVPFMIVHGDIDTLTPVQNTRAFVNEFRSTSNAHMTYLEIPGGHHCFHLISSPRSWYTVISAGQWLTHHFDNPAAVEAIQAKKPQVHEIVEWGWTV</sequence>
<keyword evidence="2" id="KW-0472">Membrane</keyword>
<dbReference type="InterPro" id="IPR019826">
    <property type="entry name" value="Carboxylesterase_B_AS"/>
</dbReference>
<feature type="domain" description="BD-FAE-like" evidence="3">
    <location>
        <begin position="183"/>
        <end position="391"/>
    </location>
</feature>